<comment type="caution">
    <text evidence="3">The sequence shown here is derived from an EMBL/GenBank/DDBJ whole genome shotgun (WGS) entry which is preliminary data.</text>
</comment>
<dbReference type="EMBL" id="MFYX01000132">
    <property type="protein sequence ID" value="OGK01115.1"/>
    <property type="molecule type" value="Genomic_DNA"/>
</dbReference>
<organism evidence="3 4">
    <name type="scientific">Candidatus Raymondbacteria bacterium RIFOXYD12_FULL_49_13</name>
    <dbReference type="NCBI Taxonomy" id="1817890"/>
    <lineage>
        <taxon>Bacteria</taxon>
        <taxon>Raymondiibacteriota</taxon>
    </lineage>
</organism>
<keyword evidence="2" id="KW-0812">Transmembrane</keyword>
<protein>
    <recommendedName>
        <fullName evidence="5">Right handed beta helix domain-containing protein</fullName>
    </recommendedName>
</protein>
<evidence type="ECO:0008006" key="5">
    <source>
        <dbReference type="Google" id="ProtNLM"/>
    </source>
</evidence>
<evidence type="ECO:0000256" key="1">
    <source>
        <dbReference type="SAM" id="MobiDB-lite"/>
    </source>
</evidence>
<reference evidence="3 4" key="1">
    <citation type="journal article" date="2016" name="Nat. Commun.">
        <title>Thousands of microbial genomes shed light on interconnected biogeochemical processes in an aquifer system.</title>
        <authorList>
            <person name="Anantharaman K."/>
            <person name="Brown C.T."/>
            <person name="Hug L.A."/>
            <person name="Sharon I."/>
            <person name="Castelle C.J."/>
            <person name="Probst A.J."/>
            <person name="Thomas B.C."/>
            <person name="Singh A."/>
            <person name="Wilkins M.J."/>
            <person name="Karaoz U."/>
            <person name="Brodie E.L."/>
            <person name="Williams K.H."/>
            <person name="Hubbard S.S."/>
            <person name="Banfield J.F."/>
        </authorList>
    </citation>
    <scope>NUCLEOTIDE SEQUENCE [LARGE SCALE GENOMIC DNA]</scope>
</reference>
<evidence type="ECO:0000256" key="2">
    <source>
        <dbReference type="SAM" id="Phobius"/>
    </source>
</evidence>
<evidence type="ECO:0000313" key="3">
    <source>
        <dbReference type="EMBL" id="OGK01115.1"/>
    </source>
</evidence>
<keyword evidence="2" id="KW-0472">Membrane</keyword>
<gene>
    <name evidence="3" type="ORF">A2519_20345</name>
</gene>
<sequence>MIFTTLKNDERGGDINGDGYATGPAAMDWEGIEIRTMSAEQIFENVVIEYANSGLKSAKNRYLNIENAVFQNNGAENFRYNDQKMEVQEGIPYNFREIIEATPQTSQNDTVKIEKANKKMYWMLGGLGVGLAAAGIIYLERDKAGTTDDKTTTKTPIQDPSGPPPE</sequence>
<accession>A0A1F7F375</accession>
<name>A0A1F7F375_UNCRA</name>
<dbReference type="Proteomes" id="UP000179243">
    <property type="component" value="Unassembled WGS sequence"/>
</dbReference>
<feature type="region of interest" description="Disordered" evidence="1">
    <location>
        <begin position="144"/>
        <end position="166"/>
    </location>
</feature>
<evidence type="ECO:0000313" key="4">
    <source>
        <dbReference type="Proteomes" id="UP000179243"/>
    </source>
</evidence>
<proteinExistence type="predicted"/>
<keyword evidence="2" id="KW-1133">Transmembrane helix</keyword>
<feature type="transmembrane region" description="Helical" evidence="2">
    <location>
        <begin position="120"/>
        <end position="139"/>
    </location>
</feature>
<dbReference type="AlphaFoldDB" id="A0A1F7F375"/>